<dbReference type="Proteomes" id="UP000646776">
    <property type="component" value="Unassembled WGS sequence"/>
</dbReference>
<organism evidence="2 3">
    <name type="scientific">Streptomyces phaeofaciens</name>
    <dbReference type="NCBI Taxonomy" id="68254"/>
    <lineage>
        <taxon>Bacteria</taxon>
        <taxon>Bacillati</taxon>
        <taxon>Actinomycetota</taxon>
        <taxon>Actinomycetes</taxon>
        <taxon>Kitasatosporales</taxon>
        <taxon>Streptomycetaceae</taxon>
        <taxon>Streptomyces</taxon>
    </lineage>
</organism>
<accession>A0A918M1X9</accession>
<feature type="region of interest" description="Disordered" evidence="1">
    <location>
        <begin position="39"/>
        <end position="67"/>
    </location>
</feature>
<dbReference type="EMBL" id="BMSA01000053">
    <property type="protein sequence ID" value="GGT97335.1"/>
    <property type="molecule type" value="Genomic_DNA"/>
</dbReference>
<reference evidence="2" key="1">
    <citation type="journal article" date="2014" name="Int. J. Syst. Evol. Microbiol.">
        <title>Complete genome sequence of Corynebacterium casei LMG S-19264T (=DSM 44701T), isolated from a smear-ripened cheese.</title>
        <authorList>
            <consortium name="US DOE Joint Genome Institute (JGI-PGF)"/>
            <person name="Walter F."/>
            <person name="Albersmeier A."/>
            <person name="Kalinowski J."/>
            <person name="Ruckert C."/>
        </authorList>
    </citation>
    <scope>NUCLEOTIDE SEQUENCE</scope>
    <source>
        <strain evidence="2">JCM 4125</strain>
    </source>
</reference>
<evidence type="ECO:0000313" key="2">
    <source>
        <dbReference type="EMBL" id="GGT97335.1"/>
    </source>
</evidence>
<evidence type="ECO:0000313" key="3">
    <source>
        <dbReference type="Proteomes" id="UP000646776"/>
    </source>
</evidence>
<comment type="caution">
    <text evidence="2">The sequence shown here is derived from an EMBL/GenBank/DDBJ whole genome shotgun (WGS) entry which is preliminary data.</text>
</comment>
<feature type="region of interest" description="Disordered" evidence="1">
    <location>
        <begin position="136"/>
        <end position="155"/>
    </location>
</feature>
<keyword evidence="3" id="KW-1185">Reference proteome</keyword>
<gene>
    <name evidence="2" type="ORF">GCM10010226_88430</name>
</gene>
<proteinExistence type="predicted"/>
<sequence>MCVSVRLWESYRHDPELTAHAVLVRGQLLAVHPVTGREGDIGRARRGRHGWRSGRGSGRPAGTRDGVPRKELVPCVAVLLGARPAVTAAEVSDRFGIHPNSAQRVLSGLGARAVAKLLGEPDTTSARVAFRRHVGRDDPSLSQRRAVDARAGPGL</sequence>
<name>A0A918M1X9_9ACTN</name>
<evidence type="ECO:0000256" key="1">
    <source>
        <dbReference type="SAM" id="MobiDB-lite"/>
    </source>
</evidence>
<protein>
    <submittedName>
        <fullName evidence="2">Uncharacterized protein</fullName>
    </submittedName>
</protein>
<reference evidence="2" key="2">
    <citation type="submission" date="2020-09" db="EMBL/GenBank/DDBJ databases">
        <authorList>
            <person name="Sun Q."/>
            <person name="Ohkuma M."/>
        </authorList>
    </citation>
    <scope>NUCLEOTIDE SEQUENCE</scope>
    <source>
        <strain evidence="2">JCM 4125</strain>
    </source>
</reference>
<dbReference type="AlphaFoldDB" id="A0A918M1X9"/>